<dbReference type="SUPFAM" id="SSF55166">
    <property type="entry name" value="Hedgehog/DD-peptidase"/>
    <property type="match status" value="1"/>
</dbReference>
<dbReference type="Proteomes" id="UP000010473">
    <property type="component" value="Chromosome"/>
</dbReference>
<comment type="function">
    <text evidence="9 10">Catalyzes hydrolysis of the D-alanyl-D-alanine dipeptide.</text>
</comment>
<comment type="cofactor">
    <cofactor evidence="9">
        <name>Zn(2+)</name>
        <dbReference type="ChEBI" id="CHEBI:29105"/>
    </cofactor>
    <text evidence="9">Binds 1 zinc ion per subunit.</text>
</comment>
<dbReference type="RefSeq" id="WP_015191477.1">
    <property type="nucleotide sequence ID" value="NC_019748.1"/>
</dbReference>
<dbReference type="KEGG" id="scs:Sta7437_0186"/>
<dbReference type="GO" id="GO:0008270">
    <property type="term" value="F:zinc ion binding"/>
    <property type="evidence" value="ECO:0007669"/>
    <property type="project" value="UniProtKB-UniRule"/>
</dbReference>
<dbReference type="GO" id="GO:0071555">
    <property type="term" value="P:cell wall organization"/>
    <property type="evidence" value="ECO:0007669"/>
    <property type="project" value="UniProtKB-KW"/>
</dbReference>
<evidence type="ECO:0000256" key="4">
    <source>
        <dbReference type="ARBA" id="ARBA00022801"/>
    </source>
</evidence>
<evidence type="ECO:0000256" key="6">
    <source>
        <dbReference type="ARBA" id="ARBA00022997"/>
    </source>
</evidence>
<keyword evidence="4 9" id="KW-0378">Hydrolase</keyword>
<dbReference type="AlphaFoldDB" id="K9XNZ4"/>
<evidence type="ECO:0000256" key="8">
    <source>
        <dbReference type="ARBA" id="ARBA00023316"/>
    </source>
</evidence>
<evidence type="ECO:0000256" key="1">
    <source>
        <dbReference type="ARBA" id="ARBA00001362"/>
    </source>
</evidence>
<evidence type="ECO:0000256" key="7">
    <source>
        <dbReference type="ARBA" id="ARBA00023049"/>
    </source>
</evidence>
<evidence type="ECO:0000256" key="9">
    <source>
        <dbReference type="HAMAP-Rule" id="MF_01924"/>
    </source>
</evidence>
<dbReference type="PIRSF" id="PIRSF026671">
    <property type="entry name" value="AA_dipeptidase"/>
    <property type="match status" value="1"/>
</dbReference>
<keyword evidence="6 9" id="KW-0224">Dipeptidase</keyword>
<protein>
    <recommendedName>
        <fullName evidence="9 10">D-alanyl-D-alanine dipeptidase</fullName>
        <shortName evidence="9 10">D-Ala-D-Ala dipeptidase</shortName>
        <ecNumber evidence="9 10">3.4.13.22</ecNumber>
    </recommendedName>
</protein>
<dbReference type="Gene3D" id="3.30.1380.10">
    <property type="match status" value="1"/>
</dbReference>
<dbReference type="HOGENOM" id="CLU_060744_2_2_3"/>
<comment type="similarity">
    <text evidence="9 10">Belongs to the peptidase M15D family.</text>
</comment>
<dbReference type="EC" id="3.4.13.22" evidence="9 10"/>
<dbReference type="HAMAP" id="MF_01924">
    <property type="entry name" value="A_A_dipeptidase"/>
    <property type="match status" value="1"/>
</dbReference>
<dbReference type="InterPro" id="IPR009045">
    <property type="entry name" value="Zn_M74/Hedgehog-like"/>
</dbReference>
<evidence type="ECO:0000313" key="12">
    <source>
        <dbReference type="Proteomes" id="UP000010473"/>
    </source>
</evidence>
<dbReference type="eggNOG" id="COG2173">
    <property type="taxonomic scope" value="Bacteria"/>
</dbReference>
<proteinExistence type="inferred from homology"/>
<comment type="catalytic activity">
    <reaction evidence="1 9 10">
        <text>D-alanyl-D-alanine + H2O = 2 D-alanine</text>
        <dbReference type="Rhea" id="RHEA:20661"/>
        <dbReference type="ChEBI" id="CHEBI:15377"/>
        <dbReference type="ChEBI" id="CHEBI:57416"/>
        <dbReference type="ChEBI" id="CHEBI:57822"/>
        <dbReference type="EC" id="3.4.13.22"/>
    </reaction>
</comment>
<dbReference type="GO" id="GO:0160237">
    <property type="term" value="F:D-Ala-D-Ala dipeptidase activity"/>
    <property type="evidence" value="ECO:0007669"/>
    <property type="project" value="UniProtKB-EC"/>
</dbReference>
<dbReference type="STRING" id="111780.Sta7437_0186"/>
<keyword evidence="2 9" id="KW-0645">Protease</keyword>
<feature type="binding site" evidence="9">
    <location>
        <position position="134"/>
    </location>
    <ligand>
        <name>Zn(2+)</name>
        <dbReference type="ChEBI" id="CHEBI:29105"/>
        <note>catalytic</note>
    </ligand>
</feature>
<feature type="binding site" evidence="9">
    <location>
        <position position="206"/>
    </location>
    <ligand>
        <name>Zn(2+)</name>
        <dbReference type="ChEBI" id="CHEBI:29105"/>
        <note>catalytic</note>
    </ligand>
</feature>
<organism evidence="11 12">
    <name type="scientific">Stanieria cyanosphaera (strain ATCC 29371 / PCC 7437)</name>
    <dbReference type="NCBI Taxonomy" id="111780"/>
    <lineage>
        <taxon>Bacteria</taxon>
        <taxon>Bacillati</taxon>
        <taxon>Cyanobacteriota</taxon>
        <taxon>Cyanophyceae</taxon>
        <taxon>Pleurocapsales</taxon>
        <taxon>Dermocarpellaceae</taxon>
        <taxon>Stanieria</taxon>
    </lineage>
</organism>
<dbReference type="InterPro" id="IPR000755">
    <property type="entry name" value="A_A_dipeptidase"/>
</dbReference>
<evidence type="ECO:0000256" key="3">
    <source>
        <dbReference type="ARBA" id="ARBA00022723"/>
    </source>
</evidence>
<accession>K9XNZ4</accession>
<feature type="binding site" evidence="9">
    <location>
        <position position="141"/>
    </location>
    <ligand>
        <name>Zn(2+)</name>
        <dbReference type="ChEBI" id="CHEBI:29105"/>
        <note>catalytic</note>
    </ligand>
</feature>
<keyword evidence="5 9" id="KW-0862">Zinc</keyword>
<dbReference type="PANTHER" id="PTHR43126:SF2">
    <property type="entry name" value="D-ALANYL-D-ALANINE DIPEPTIDASE"/>
    <property type="match status" value="1"/>
</dbReference>
<evidence type="ECO:0000256" key="10">
    <source>
        <dbReference type="PIRNR" id="PIRNR026671"/>
    </source>
</evidence>
<gene>
    <name evidence="11" type="ordered locus">Sta7437_0186</name>
</gene>
<keyword evidence="12" id="KW-1185">Reference proteome</keyword>
<dbReference type="Pfam" id="PF01427">
    <property type="entry name" value="Peptidase_M15"/>
    <property type="match status" value="1"/>
</dbReference>
<dbReference type="OrthoDB" id="9801430at2"/>
<sequence>MNSYQQIPIEECGEPLVPIPLEKFAVELPHPYERLGANYGERSPYCLRQGVVTALEKAQFLLNKSYPGWKLKIFDAYRTVGVQQFMVDYTYGILLKRQGLPEHKLSPQQRQKIWDQVYQLWAAPSLDPLTPPPHSTGAAIDLTLIDDRGITLDLGGQIDEISPRSHPDYYAKSQDIKEQQFHRRRQLLERVMLNAGFSRHPREWWHFSLGDQMWAWLHNQNNPNNSVIARYGRI</sequence>
<evidence type="ECO:0000256" key="5">
    <source>
        <dbReference type="ARBA" id="ARBA00022833"/>
    </source>
</evidence>
<keyword evidence="3 9" id="KW-0479">Metal-binding</keyword>
<keyword evidence="7 9" id="KW-0482">Metalloprotease</keyword>
<evidence type="ECO:0000313" key="11">
    <source>
        <dbReference type="EMBL" id="AFZ33804.1"/>
    </source>
</evidence>
<dbReference type="PANTHER" id="PTHR43126">
    <property type="entry name" value="D-ALANYL-D-ALANINE DIPEPTIDASE"/>
    <property type="match status" value="1"/>
</dbReference>
<dbReference type="CDD" id="cd14843">
    <property type="entry name" value="D-Ala-D-Ala_dipeptidase_like"/>
    <property type="match status" value="1"/>
</dbReference>
<evidence type="ECO:0000256" key="2">
    <source>
        <dbReference type="ARBA" id="ARBA00022670"/>
    </source>
</evidence>
<name>K9XNZ4_STAC7</name>
<dbReference type="EMBL" id="CP003653">
    <property type="protein sequence ID" value="AFZ33804.1"/>
    <property type="molecule type" value="Genomic_DNA"/>
</dbReference>
<dbReference type="GO" id="GO:0006508">
    <property type="term" value="P:proteolysis"/>
    <property type="evidence" value="ECO:0007669"/>
    <property type="project" value="UniProtKB-KW"/>
</dbReference>
<dbReference type="GO" id="GO:0008237">
    <property type="term" value="F:metallopeptidase activity"/>
    <property type="evidence" value="ECO:0007669"/>
    <property type="project" value="UniProtKB-KW"/>
</dbReference>
<feature type="site" description="Transition state stabilizer" evidence="9">
    <location>
        <position position="78"/>
    </location>
</feature>
<keyword evidence="8 10" id="KW-0961">Cell wall biogenesis/degradation</keyword>
<reference evidence="12" key="1">
    <citation type="journal article" date="2013" name="Proc. Natl. Acad. Sci. U.S.A.">
        <title>Improving the coverage of the cyanobacterial phylum using diversity-driven genome sequencing.</title>
        <authorList>
            <person name="Shih P.M."/>
            <person name="Wu D."/>
            <person name="Latifi A."/>
            <person name="Axen S.D."/>
            <person name="Fewer D.P."/>
            <person name="Talla E."/>
            <person name="Calteau A."/>
            <person name="Cai F."/>
            <person name="Tandeau de Marsac N."/>
            <person name="Rippka R."/>
            <person name="Herdman M."/>
            <person name="Sivonen K."/>
            <person name="Coursin T."/>
            <person name="Laurent T."/>
            <person name="Goodwin L."/>
            <person name="Nolan M."/>
            <person name="Davenport K.W."/>
            <person name="Han C.S."/>
            <person name="Rubin E.M."/>
            <person name="Eisen J.A."/>
            <person name="Woyke T."/>
            <person name="Gugger M."/>
            <person name="Kerfeld C.A."/>
        </authorList>
    </citation>
    <scope>NUCLEOTIDE SEQUENCE [LARGE SCALE GENOMIC DNA]</scope>
    <source>
        <strain evidence="12">ATCC 29371 / PCC 7437</strain>
    </source>
</reference>
<feature type="active site" description="Proton donor/acceptor" evidence="9">
    <location>
        <position position="203"/>
    </location>
</feature>